<dbReference type="GO" id="GO:0016787">
    <property type="term" value="F:hydrolase activity"/>
    <property type="evidence" value="ECO:0007669"/>
    <property type="project" value="UniProtKB-KW"/>
</dbReference>
<dbReference type="InterPro" id="IPR029058">
    <property type="entry name" value="AB_hydrolase_fold"/>
</dbReference>
<dbReference type="Proteomes" id="UP000308730">
    <property type="component" value="Unassembled WGS sequence"/>
</dbReference>
<dbReference type="EMBL" id="SGPM01000004">
    <property type="protein sequence ID" value="THH33573.1"/>
    <property type="molecule type" value="Genomic_DNA"/>
</dbReference>
<feature type="coiled-coil region" evidence="2">
    <location>
        <begin position="337"/>
        <end position="427"/>
    </location>
</feature>
<dbReference type="OrthoDB" id="2152029at2759"/>
<dbReference type="PANTHER" id="PTHR48081">
    <property type="entry name" value="AB HYDROLASE SUPERFAMILY PROTEIN C4A8.06C"/>
    <property type="match status" value="1"/>
</dbReference>
<name>A0A4V3XJL9_9APHY</name>
<feature type="region of interest" description="Disordered" evidence="3">
    <location>
        <begin position="464"/>
        <end position="492"/>
    </location>
</feature>
<keyword evidence="6" id="KW-1185">Reference proteome</keyword>
<keyword evidence="1" id="KW-0378">Hydrolase</keyword>
<reference evidence="5 6" key="1">
    <citation type="submission" date="2019-02" db="EMBL/GenBank/DDBJ databases">
        <title>Genome sequencing of the rare red list fungi Antrodiella citrinella (Flaviporus citrinellus).</title>
        <authorList>
            <person name="Buettner E."/>
            <person name="Kellner H."/>
        </authorList>
    </citation>
    <scope>NUCLEOTIDE SEQUENCE [LARGE SCALE GENOMIC DNA]</scope>
    <source>
        <strain evidence="5 6">DSM 108506</strain>
    </source>
</reference>
<keyword evidence="2" id="KW-0175">Coiled coil</keyword>
<evidence type="ECO:0000259" key="4">
    <source>
        <dbReference type="Pfam" id="PF07859"/>
    </source>
</evidence>
<sequence length="492" mass="54741">MASWYPFSGTEFSLKRYMLRQFIGTVLPSNTDKQLQWILPSTGTTYTRYQRSLSSKSAVVSESIGHGAWVHWIGPKTNKKVMYYIHGGGFLLPIFDGHLKMIDWWRTEASKHDVDFSVAVLEYTLANHAPWPTQLLQTSAGLAHLLQQGYDPADITIAGDSAGGHQVACLLSHIIHPHPDVAPVKLGRPLAGAAIMSGWLTFGITTSSWKRFGTEDAMAPLMALLRWSKLLIETKRSTGDDFYLEAALAPSDWWAGLGSATKNVLLTAGEREGMVDDIVNTKRKMENVSRYSDVYLEGQPDVITHPLEYYLHNPRHCCISTSRYISSMALSGTKQLQKLLVKEAKTDEKNLKRAQKEVSKAEKAFQKSIKDTQKAKKKTELTIKKAQKTAKSLLTAQQSHDDAVMKLDKADQATKEARDKEYQLEQEVSSYQDCLTDVHHSKILNDEARERKKAAAYIKLRQDQVGRGTEGVGPTSAIQTTNLSGADVSSTA</sequence>
<evidence type="ECO:0000313" key="5">
    <source>
        <dbReference type="EMBL" id="THH33573.1"/>
    </source>
</evidence>
<gene>
    <name evidence="5" type="ORF">EUX98_g511</name>
</gene>
<comment type="caution">
    <text evidence="5">The sequence shown here is derived from an EMBL/GenBank/DDBJ whole genome shotgun (WGS) entry which is preliminary data.</text>
</comment>
<dbReference type="Pfam" id="PF07859">
    <property type="entry name" value="Abhydrolase_3"/>
    <property type="match status" value="1"/>
</dbReference>
<evidence type="ECO:0000313" key="6">
    <source>
        <dbReference type="Proteomes" id="UP000308730"/>
    </source>
</evidence>
<feature type="compositionally biased region" description="Polar residues" evidence="3">
    <location>
        <begin position="476"/>
        <end position="492"/>
    </location>
</feature>
<evidence type="ECO:0000256" key="3">
    <source>
        <dbReference type="SAM" id="MobiDB-lite"/>
    </source>
</evidence>
<dbReference type="AlphaFoldDB" id="A0A4V3XJL9"/>
<dbReference type="PANTHER" id="PTHR48081:SF31">
    <property type="entry name" value="STERYL ACETYL HYDROLASE MUG81-RELATED"/>
    <property type="match status" value="1"/>
</dbReference>
<proteinExistence type="predicted"/>
<accession>A0A4V3XJL9</accession>
<dbReference type="InterPro" id="IPR050300">
    <property type="entry name" value="GDXG_lipolytic_enzyme"/>
</dbReference>
<feature type="domain" description="Alpha/beta hydrolase fold-3" evidence="4">
    <location>
        <begin position="83"/>
        <end position="288"/>
    </location>
</feature>
<protein>
    <recommendedName>
        <fullName evidence="4">Alpha/beta hydrolase fold-3 domain-containing protein</fullName>
    </recommendedName>
</protein>
<dbReference type="InterPro" id="IPR013094">
    <property type="entry name" value="AB_hydrolase_3"/>
</dbReference>
<dbReference type="Gene3D" id="3.40.50.1820">
    <property type="entry name" value="alpha/beta hydrolase"/>
    <property type="match status" value="1"/>
</dbReference>
<organism evidence="5 6">
    <name type="scientific">Antrodiella citrinella</name>
    <dbReference type="NCBI Taxonomy" id="2447956"/>
    <lineage>
        <taxon>Eukaryota</taxon>
        <taxon>Fungi</taxon>
        <taxon>Dikarya</taxon>
        <taxon>Basidiomycota</taxon>
        <taxon>Agaricomycotina</taxon>
        <taxon>Agaricomycetes</taxon>
        <taxon>Polyporales</taxon>
        <taxon>Steccherinaceae</taxon>
        <taxon>Antrodiella</taxon>
    </lineage>
</organism>
<dbReference type="SUPFAM" id="SSF53474">
    <property type="entry name" value="alpha/beta-Hydrolases"/>
    <property type="match status" value="1"/>
</dbReference>
<evidence type="ECO:0000256" key="1">
    <source>
        <dbReference type="ARBA" id="ARBA00022801"/>
    </source>
</evidence>
<evidence type="ECO:0000256" key="2">
    <source>
        <dbReference type="SAM" id="Coils"/>
    </source>
</evidence>